<dbReference type="PANTHER" id="PTHR42791">
    <property type="entry name" value="GNAT FAMILY ACETYLTRANSFERASE"/>
    <property type="match status" value="1"/>
</dbReference>
<dbReference type="InterPro" id="IPR000182">
    <property type="entry name" value="GNAT_dom"/>
</dbReference>
<dbReference type="Proteomes" id="UP001501676">
    <property type="component" value="Unassembled WGS sequence"/>
</dbReference>
<evidence type="ECO:0000313" key="2">
    <source>
        <dbReference type="EMBL" id="GAA3399019.1"/>
    </source>
</evidence>
<dbReference type="EMBL" id="BAAAYN010000108">
    <property type="protein sequence ID" value="GAA3399019.1"/>
    <property type="molecule type" value="Genomic_DNA"/>
</dbReference>
<accession>A0ABP6TE29</accession>
<feature type="domain" description="N-acetyltransferase" evidence="1">
    <location>
        <begin position="114"/>
        <end position="188"/>
    </location>
</feature>
<gene>
    <name evidence="2" type="ORF">GCM10020369_83950</name>
</gene>
<protein>
    <submittedName>
        <fullName evidence="2">GNAT family N-acetyltransferase</fullName>
    </submittedName>
</protein>
<dbReference type="CDD" id="cd04301">
    <property type="entry name" value="NAT_SF"/>
    <property type="match status" value="1"/>
</dbReference>
<evidence type="ECO:0000259" key="1">
    <source>
        <dbReference type="PROSITE" id="PS51186"/>
    </source>
</evidence>
<keyword evidence="3" id="KW-1185">Reference proteome</keyword>
<proteinExistence type="predicted"/>
<comment type="caution">
    <text evidence="2">The sequence shown here is derived from an EMBL/GenBank/DDBJ whole genome shotgun (WGS) entry which is preliminary data.</text>
</comment>
<dbReference type="InterPro" id="IPR016181">
    <property type="entry name" value="Acyl_CoA_acyltransferase"/>
</dbReference>
<reference evidence="3" key="1">
    <citation type="journal article" date="2019" name="Int. J. Syst. Evol. Microbiol.">
        <title>The Global Catalogue of Microorganisms (GCM) 10K type strain sequencing project: providing services to taxonomists for standard genome sequencing and annotation.</title>
        <authorList>
            <consortium name="The Broad Institute Genomics Platform"/>
            <consortium name="The Broad Institute Genome Sequencing Center for Infectious Disease"/>
            <person name="Wu L."/>
            <person name="Ma J."/>
        </authorList>
    </citation>
    <scope>NUCLEOTIDE SEQUENCE [LARGE SCALE GENOMIC DNA]</scope>
    <source>
        <strain evidence="3">JCM 9458</strain>
    </source>
</reference>
<dbReference type="Gene3D" id="3.40.630.30">
    <property type="match status" value="1"/>
</dbReference>
<dbReference type="InterPro" id="IPR052523">
    <property type="entry name" value="Trichothecene_AcTrans"/>
</dbReference>
<dbReference type="PROSITE" id="PS51186">
    <property type="entry name" value="GNAT"/>
    <property type="match status" value="1"/>
</dbReference>
<organism evidence="2 3">
    <name type="scientific">Cryptosporangium minutisporangium</name>
    <dbReference type="NCBI Taxonomy" id="113569"/>
    <lineage>
        <taxon>Bacteria</taxon>
        <taxon>Bacillati</taxon>
        <taxon>Actinomycetota</taxon>
        <taxon>Actinomycetes</taxon>
        <taxon>Cryptosporangiales</taxon>
        <taxon>Cryptosporangiaceae</taxon>
        <taxon>Cryptosporangium</taxon>
    </lineage>
</organism>
<evidence type="ECO:0000313" key="3">
    <source>
        <dbReference type="Proteomes" id="UP001501676"/>
    </source>
</evidence>
<dbReference type="Pfam" id="PF13508">
    <property type="entry name" value="Acetyltransf_7"/>
    <property type="match status" value="1"/>
</dbReference>
<dbReference type="PANTHER" id="PTHR42791:SF1">
    <property type="entry name" value="N-ACETYLTRANSFERASE DOMAIN-CONTAINING PROTEIN"/>
    <property type="match status" value="1"/>
</dbReference>
<name>A0ABP6TE29_9ACTN</name>
<sequence length="194" mass="21346">MPPPVEAQVIARAFHDDPMFTFIEPAADRRRRVLPWFFRSALRLGAQRGRVDVDPGRAAVIWLPPGTSLGPGAMLRSGLALAPVRLGPASFRRFLRLTSAFERAAAPVHGTTFWHLFILGVDPADQGRGIGARLVAPVLAQADAAQQLCYLETLSERNLAFYQRLGFTVAGHVTDAGLPEFWMMTRRPRSSDAD</sequence>
<dbReference type="SUPFAM" id="SSF55729">
    <property type="entry name" value="Acyl-CoA N-acyltransferases (Nat)"/>
    <property type="match status" value="1"/>
</dbReference>
<dbReference type="RefSeq" id="WP_345733949.1">
    <property type="nucleotide sequence ID" value="NZ_BAAAYN010000108.1"/>
</dbReference>